<proteinExistence type="predicted"/>
<organism evidence="2 3">
    <name type="scientific">Brachionus plicatilis</name>
    <name type="common">Marine rotifer</name>
    <name type="synonym">Brachionus muelleri</name>
    <dbReference type="NCBI Taxonomy" id="10195"/>
    <lineage>
        <taxon>Eukaryota</taxon>
        <taxon>Metazoa</taxon>
        <taxon>Spiralia</taxon>
        <taxon>Gnathifera</taxon>
        <taxon>Rotifera</taxon>
        <taxon>Eurotatoria</taxon>
        <taxon>Monogononta</taxon>
        <taxon>Pseudotrocha</taxon>
        <taxon>Ploima</taxon>
        <taxon>Brachionidae</taxon>
        <taxon>Brachionus</taxon>
    </lineage>
</organism>
<dbReference type="EMBL" id="REGN01002328">
    <property type="protein sequence ID" value="RNA28840.1"/>
    <property type="molecule type" value="Genomic_DNA"/>
</dbReference>
<comment type="caution">
    <text evidence="2">The sequence shown here is derived from an EMBL/GenBank/DDBJ whole genome shotgun (WGS) entry which is preliminary data.</text>
</comment>
<protein>
    <submittedName>
        <fullName evidence="2">Uncharacterized protein</fullName>
    </submittedName>
</protein>
<keyword evidence="1" id="KW-0812">Transmembrane</keyword>
<reference evidence="2 3" key="1">
    <citation type="journal article" date="2018" name="Sci. Rep.">
        <title>Genomic signatures of local adaptation to the degree of environmental predictability in rotifers.</title>
        <authorList>
            <person name="Franch-Gras L."/>
            <person name="Hahn C."/>
            <person name="Garcia-Roger E.M."/>
            <person name="Carmona M.J."/>
            <person name="Serra M."/>
            <person name="Gomez A."/>
        </authorList>
    </citation>
    <scope>NUCLEOTIDE SEQUENCE [LARGE SCALE GENOMIC DNA]</scope>
    <source>
        <strain evidence="2">HYR1</strain>
    </source>
</reference>
<evidence type="ECO:0000313" key="2">
    <source>
        <dbReference type="EMBL" id="RNA28840.1"/>
    </source>
</evidence>
<feature type="transmembrane region" description="Helical" evidence="1">
    <location>
        <begin position="122"/>
        <end position="147"/>
    </location>
</feature>
<dbReference type="Proteomes" id="UP000276133">
    <property type="component" value="Unassembled WGS sequence"/>
</dbReference>
<dbReference type="AlphaFoldDB" id="A0A3M7RZJ6"/>
<keyword evidence="1" id="KW-1133">Transmembrane helix</keyword>
<gene>
    <name evidence="2" type="ORF">BpHYR1_039090</name>
</gene>
<sequence>MVFVKPDENLAIFHLACQNHSQYKLKLTCTHFVPQLFLDFSFFFNYSRGERKSRGRVEEESRKERGKEMYKNFNNVFWILWILQHHYLFALSVSHALFNFHFLTVSTVSKLGVYFPFMPHSLVLRITCIKVIALCQIMATNCSINIITNSITKEK</sequence>
<evidence type="ECO:0000256" key="1">
    <source>
        <dbReference type="SAM" id="Phobius"/>
    </source>
</evidence>
<name>A0A3M7RZJ6_BRAPC</name>
<keyword evidence="1" id="KW-0472">Membrane</keyword>
<feature type="transmembrane region" description="Helical" evidence="1">
    <location>
        <begin position="76"/>
        <end position="102"/>
    </location>
</feature>
<keyword evidence="3" id="KW-1185">Reference proteome</keyword>
<accession>A0A3M7RZJ6</accession>
<evidence type="ECO:0000313" key="3">
    <source>
        <dbReference type="Proteomes" id="UP000276133"/>
    </source>
</evidence>